<feature type="compositionally biased region" description="Basic residues" evidence="1">
    <location>
        <begin position="55"/>
        <end position="68"/>
    </location>
</feature>
<organism evidence="2 3">
    <name type="scientific">Lasiosphaeris hirsuta</name>
    <dbReference type="NCBI Taxonomy" id="260670"/>
    <lineage>
        <taxon>Eukaryota</taxon>
        <taxon>Fungi</taxon>
        <taxon>Dikarya</taxon>
        <taxon>Ascomycota</taxon>
        <taxon>Pezizomycotina</taxon>
        <taxon>Sordariomycetes</taxon>
        <taxon>Sordariomycetidae</taxon>
        <taxon>Sordariales</taxon>
        <taxon>Lasiosphaeriaceae</taxon>
        <taxon>Lasiosphaeris</taxon>
    </lineage>
</organism>
<accession>A0AA40A2L1</accession>
<feature type="region of interest" description="Disordered" evidence="1">
    <location>
        <begin position="1"/>
        <end position="21"/>
    </location>
</feature>
<feature type="region of interest" description="Disordered" evidence="1">
    <location>
        <begin position="44"/>
        <end position="76"/>
    </location>
</feature>
<evidence type="ECO:0000313" key="3">
    <source>
        <dbReference type="Proteomes" id="UP001172102"/>
    </source>
</evidence>
<protein>
    <submittedName>
        <fullName evidence="2">Uncharacterized protein</fullName>
    </submittedName>
</protein>
<dbReference type="AlphaFoldDB" id="A0AA40A2L1"/>
<gene>
    <name evidence="2" type="ORF">B0H67DRAFT_327449</name>
</gene>
<dbReference type="Proteomes" id="UP001172102">
    <property type="component" value="Unassembled WGS sequence"/>
</dbReference>
<comment type="caution">
    <text evidence="2">The sequence shown here is derived from an EMBL/GenBank/DDBJ whole genome shotgun (WGS) entry which is preliminary data.</text>
</comment>
<evidence type="ECO:0000256" key="1">
    <source>
        <dbReference type="SAM" id="MobiDB-lite"/>
    </source>
</evidence>
<dbReference type="EMBL" id="JAUKUA010000006">
    <property type="protein sequence ID" value="KAK0708073.1"/>
    <property type="molecule type" value="Genomic_DNA"/>
</dbReference>
<reference evidence="2" key="1">
    <citation type="submission" date="2023-06" db="EMBL/GenBank/DDBJ databases">
        <title>Genome-scale phylogeny and comparative genomics of the fungal order Sordariales.</title>
        <authorList>
            <consortium name="Lawrence Berkeley National Laboratory"/>
            <person name="Hensen N."/>
            <person name="Bonometti L."/>
            <person name="Westerberg I."/>
            <person name="Brannstrom I.O."/>
            <person name="Guillou S."/>
            <person name="Cros-Aarteil S."/>
            <person name="Calhoun S."/>
            <person name="Haridas S."/>
            <person name="Kuo A."/>
            <person name="Mondo S."/>
            <person name="Pangilinan J."/>
            <person name="Riley R."/>
            <person name="Labutti K."/>
            <person name="Andreopoulos B."/>
            <person name="Lipzen A."/>
            <person name="Chen C."/>
            <person name="Yanf M."/>
            <person name="Daum C."/>
            <person name="Ng V."/>
            <person name="Clum A."/>
            <person name="Steindorff A."/>
            <person name="Ohm R."/>
            <person name="Martin F."/>
            <person name="Silar P."/>
            <person name="Natvig D."/>
            <person name="Lalanne C."/>
            <person name="Gautier V."/>
            <person name="Ament-Velasquez S.L."/>
            <person name="Kruys A."/>
            <person name="Hutchinson M.I."/>
            <person name="Powell A.J."/>
            <person name="Barry K."/>
            <person name="Miller A.N."/>
            <person name="Grigoriev I.V."/>
            <person name="Debuchy R."/>
            <person name="Gladieux P."/>
            <person name="Thoren M.H."/>
            <person name="Johannesson H."/>
        </authorList>
    </citation>
    <scope>NUCLEOTIDE SEQUENCE</scope>
    <source>
        <strain evidence="2">SMH4607-1</strain>
    </source>
</reference>
<sequence>MLAYPWHSLPPTHTPAYVQRHPTVPHPCHPIPLHPTPQTVFTVPAQNPPSEGRCQRNRKCRERTRKRTPYPSPQTV</sequence>
<proteinExistence type="predicted"/>
<evidence type="ECO:0000313" key="2">
    <source>
        <dbReference type="EMBL" id="KAK0708073.1"/>
    </source>
</evidence>
<keyword evidence="3" id="KW-1185">Reference proteome</keyword>
<name>A0AA40A2L1_9PEZI</name>